<organism evidence="6 7">
    <name type="scientific">Fulvitalea axinellae</name>
    <dbReference type="NCBI Taxonomy" id="1182444"/>
    <lineage>
        <taxon>Bacteria</taxon>
        <taxon>Pseudomonadati</taxon>
        <taxon>Bacteroidota</taxon>
        <taxon>Cytophagia</taxon>
        <taxon>Cytophagales</taxon>
        <taxon>Persicobacteraceae</taxon>
        <taxon>Fulvitalea</taxon>
    </lineage>
</organism>
<dbReference type="KEGG" id="fax:FUAX_52060"/>
<dbReference type="InterPro" id="IPR036390">
    <property type="entry name" value="WH_DNA-bd_sf"/>
</dbReference>
<dbReference type="Gene3D" id="3.40.50.1360">
    <property type="match status" value="1"/>
</dbReference>
<evidence type="ECO:0000256" key="3">
    <source>
        <dbReference type="ARBA" id="ARBA00023125"/>
    </source>
</evidence>
<keyword evidence="7" id="KW-1185">Reference proteome</keyword>
<dbReference type="GO" id="GO:0003677">
    <property type="term" value="F:DNA binding"/>
    <property type="evidence" value="ECO:0007669"/>
    <property type="project" value="UniProtKB-KW"/>
</dbReference>
<dbReference type="InterPro" id="IPR001034">
    <property type="entry name" value="DeoR_HTH"/>
</dbReference>
<evidence type="ECO:0000313" key="7">
    <source>
        <dbReference type="Proteomes" id="UP001348817"/>
    </source>
</evidence>
<dbReference type="RefSeq" id="WP_338395918.1">
    <property type="nucleotide sequence ID" value="NZ_AP025320.1"/>
</dbReference>
<dbReference type="PANTHER" id="PTHR30363">
    <property type="entry name" value="HTH-TYPE TRANSCRIPTIONAL REGULATOR SRLR-RELATED"/>
    <property type="match status" value="1"/>
</dbReference>
<keyword evidence="1" id="KW-0678">Repressor</keyword>
<keyword evidence="4" id="KW-0804">Transcription</keyword>
<feature type="domain" description="HTH deoR-type" evidence="5">
    <location>
        <begin position="3"/>
        <end position="58"/>
    </location>
</feature>
<accession>A0AAU9D2F9</accession>
<sequence length="250" mass="27764">MLKRERQDYILGQVRLNNKVLSSELSLELSVSEDTIRRDLRELSDNGKIRKVHGGAMSSTSYIPFSYEDRKVFGQEKKILIAKKALGLLRDDMVVMIDGGTTNLEIVKMLPQDFRGTFVTNCVPVASELAKYRKVETIMVGGRLVPNAQTATGADAIECVHNVRADLFFLGTRSIHPEQGVTDIDRDEVLVKKAMIGAAERTVSLATEDKLNIVQPFVAGKINQIDMLVTNLPAEAEHMHPFAEKGVKIL</sequence>
<geneLocation type="plasmid" evidence="6 7">
    <name>pFA6</name>
</geneLocation>
<dbReference type="Gene3D" id="1.10.10.10">
    <property type="entry name" value="Winged helix-like DNA-binding domain superfamily/Winged helix DNA-binding domain"/>
    <property type="match status" value="1"/>
</dbReference>
<keyword evidence="6" id="KW-0614">Plasmid</keyword>
<dbReference type="PANTHER" id="PTHR30363:SF4">
    <property type="entry name" value="GLYCEROL-3-PHOSPHATE REGULON REPRESSOR"/>
    <property type="match status" value="1"/>
</dbReference>
<evidence type="ECO:0000256" key="4">
    <source>
        <dbReference type="ARBA" id="ARBA00023163"/>
    </source>
</evidence>
<dbReference type="Pfam" id="PF08220">
    <property type="entry name" value="HTH_DeoR"/>
    <property type="match status" value="1"/>
</dbReference>
<gene>
    <name evidence="6" type="ORF">FUAX_52060</name>
</gene>
<dbReference type="GO" id="GO:0003700">
    <property type="term" value="F:DNA-binding transcription factor activity"/>
    <property type="evidence" value="ECO:0007669"/>
    <property type="project" value="InterPro"/>
</dbReference>
<evidence type="ECO:0000313" key="6">
    <source>
        <dbReference type="EMBL" id="BDD12774.1"/>
    </source>
</evidence>
<dbReference type="SUPFAM" id="SSF100950">
    <property type="entry name" value="NagB/RpiA/CoA transferase-like"/>
    <property type="match status" value="1"/>
</dbReference>
<dbReference type="SMART" id="SM00420">
    <property type="entry name" value="HTH_DEOR"/>
    <property type="match status" value="1"/>
</dbReference>
<dbReference type="PROSITE" id="PS51000">
    <property type="entry name" value="HTH_DEOR_2"/>
    <property type="match status" value="1"/>
</dbReference>
<name>A0AAU9D2F9_9BACT</name>
<dbReference type="InterPro" id="IPR018356">
    <property type="entry name" value="Tscrpt_reg_HTH_DeoR_CS"/>
</dbReference>
<dbReference type="EMBL" id="AP025320">
    <property type="protein sequence ID" value="BDD12774.1"/>
    <property type="molecule type" value="Genomic_DNA"/>
</dbReference>
<dbReference type="InterPro" id="IPR036388">
    <property type="entry name" value="WH-like_DNA-bd_sf"/>
</dbReference>
<dbReference type="InterPro" id="IPR050313">
    <property type="entry name" value="Carb_Metab_HTH_regulators"/>
</dbReference>
<evidence type="ECO:0000256" key="2">
    <source>
        <dbReference type="ARBA" id="ARBA00023015"/>
    </source>
</evidence>
<dbReference type="InterPro" id="IPR037171">
    <property type="entry name" value="NagB/RpiA_transferase-like"/>
</dbReference>
<dbReference type="AlphaFoldDB" id="A0AAU9D2F9"/>
<reference evidence="6 7" key="1">
    <citation type="submission" date="2021-12" db="EMBL/GenBank/DDBJ databases">
        <title>Genome sequencing of bacteria with rrn-lacking chromosome and rrn-plasmid.</title>
        <authorList>
            <person name="Anda M."/>
            <person name="Iwasaki W."/>
        </authorList>
    </citation>
    <scope>NUCLEOTIDE SEQUENCE [LARGE SCALE GENOMIC DNA]</scope>
    <source>
        <strain evidence="6 7">DSM 100852</strain>
        <plasmid evidence="6 7">pFA6</plasmid>
    </source>
</reference>
<dbReference type="SMART" id="SM01134">
    <property type="entry name" value="DeoRC"/>
    <property type="match status" value="1"/>
</dbReference>
<dbReference type="InterPro" id="IPR014036">
    <property type="entry name" value="DeoR-like_C"/>
</dbReference>
<dbReference type="Proteomes" id="UP001348817">
    <property type="component" value="Plasmid pFA6"/>
</dbReference>
<dbReference type="PROSITE" id="PS00894">
    <property type="entry name" value="HTH_DEOR_1"/>
    <property type="match status" value="1"/>
</dbReference>
<dbReference type="PRINTS" id="PR00037">
    <property type="entry name" value="HTHLACR"/>
</dbReference>
<evidence type="ECO:0000256" key="1">
    <source>
        <dbReference type="ARBA" id="ARBA00022491"/>
    </source>
</evidence>
<evidence type="ECO:0000259" key="5">
    <source>
        <dbReference type="PROSITE" id="PS51000"/>
    </source>
</evidence>
<keyword evidence="3" id="KW-0238">DNA-binding</keyword>
<keyword evidence="2" id="KW-0805">Transcription regulation</keyword>
<dbReference type="Pfam" id="PF00455">
    <property type="entry name" value="DeoRC"/>
    <property type="match status" value="1"/>
</dbReference>
<proteinExistence type="predicted"/>
<protein>
    <submittedName>
        <fullName evidence="6">DeoR family transcriptional regulator</fullName>
    </submittedName>
</protein>
<dbReference type="SUPFAM" id="SSF46785">
    <property type="entry name" value="Winged helix' DNA-binding domain"/>
    <property type="match status" value="1"/>
</dbReference>